<accession>A0A3G8WTH9</accession>
<protein>
    <recommendedName>
        <fullName evidence="3">Conjugative transposon protein TraO</fullName>
    </recommendedName>
</protein>
<keyword evidence="1" id="KW-0614">Plasmid</keyword>
<dbReference type="RefSeq" id="WP_124785668.1">
    <property type="nucleotide sequence ID" value="NZ_CP034172.1"/>
</dbReference>
<dbReference type="EMBL" id="CP034172">
    <property type="protein sequence ID" value="AZI21494.1"/>
    <property type="molecule type" value="Genomic_DNA"/>
</dbReference>
<dbReference type="Proteomes" id="UP000282297">
    <property type="component" value="Plasmid unnamed"/>
</dbReference>
<evidence type="ECO:0008006" key="3">
    <source>
        <dbReference type="Google" id="ProtNLM"/>
    </source>
</evidence>
<dbReference type="AlphaFoldDB" id="A0A3G8WTH9"/>
<geneLocation type="plasmid" evidence="1">
    <name>unnamed</name>
</geneLocation>
<name>A0A3G8WTH9_9FLAO</name>
<sequence length="189" mass="21253">MKEKILIATLLLFAVLINAQGRRKDQSAVHAQYGYIMDKDSLTGGFMAKAGYTRVMGDKGFLGKVEGFYQDYKVSYLDNQILPYQKYGLNVQAGYSYEGLAPIFLNVWLGGYGAYEKANDGNQRDPLYNAEIPAKVSGITYGITGSAEVEIVLFRNMSLLLDYTQYYDLKSKFSKSNYGFFGGLKYYIN</sequence>
<evidence type="ECO:0000313" key="1">
    <source>
        <dbReference type="EMBL" id="AZI21494.1"/>
    </source>
</evidence>
<proteinExistence type="predicted"/>
<organism evidence="1 2">
    <name type="scientific">Chryseobacterium taklimakanense</name>
    <dbReference type="NCBI Taxonomy" id="536441"/>
    <lineage>
        <taxon>Bacteria</taxon>
        <taxon>Pseudomonadati</taxon>
        <taxon>Bacteroidota</taxon>
        <taxon>Flavobacteriia</taxon>
        <taxon>Flavobacteriales</taxon>
        <taxon>Weeksellaceae</taxon>
        <taxon>Chryseobacterium group</taxon>
        <taxon>Chryseobacterium</taxon>
    </lineage>
</organism>
<gene>
    <name evidence="1" type="ORF">EIH08_12345</name>
</gene>
<evidence type="ECO:0000313" key="2">
    <source>
        <dbReference type="Proteomes" id="UP000282297"/>
    </source>
</evidence>
<reference evidence="2" key="1">
    <citation type="submission" date="2018-11" db="EMBL/GenBank/DDBJ databases">
        <title>Proposal to divide the Flavobacteriaceae and reorganize its genera based on Amino Acid Identity values calculated from whole genome sequences.</title>
        <authorList>
            <person name="Nicholson A.C."/>
            <person name="Gulvik C.A."/>
            <person name="Whitney A.M."/>
            <person name="Humrighouse B.W."/>
            <person name="Bell M."/>
            <person name="Holmes B."/>
            <person name="Steigerwalt A.B."/>
            <person name="Villarma A."/>
            <person name="Sheth M."/>
            <person name="Batra D."/>
            <person name="Pryor J."/>
            <person name="Bernardet J.-F."/>
            <person name="Hugo C."/>
            <person name="Kampfer P."/>
            <person name="Newman J.D."/>
            <person name="McQuiston J.R."/>
        </authorList>
    </citation>
    <scope>NUCLEOTIDE SEQUENCE [LARGE SCALE GENOMIC DNA]</scope>
    <source>
        <strain evidence="2">H4753</strain>
        <plasmid evidence="2">unnamed</plasmid>
    </source>
</reference>